<proteinExistence type="predicted"/>
<dbReference type="RefSeq" id="WP_187777823.1">
    <property type="nucleotide sequence ID" value="NZ_JACTUZ010000017.1"/>
</dbReference>
<reference evidence="2 3" key="1">
    <citation type="journal article" date="2009" name="Int. J. Syst. Evol. Microbiol.">
        <title>Transfer of Teichococcus ludipueritiae and Muricoccus roseus to the genus Roseomonas, as Roseomonas ludipueritiae comb. nov. and Roseomonas rosea comb. nov., respectively, and emended description of the genus Roseomonas.</title>
        <authorList>
            <person name="Sanchez-Porro C."/>
            <person name="Gallego V."/>
            <person name="Busse H.J."/>
            <person name="Kampfer P."/>
            <person name="Ventosa A."/>
        </authorList>
    </citation>
    <scope>NUCLEOTIDE SEQUENCE [LARGE SCALE GENOMIC DNA]</scope>
    <source>
        <strain evidence="2 3">DSM 14915</strain>
    </source>
</reference>
<dbReference type="InterPro" id="IPR051677">
    <property type="entry name" value="AfsR-DnrI-RedD_regulator"/>
</dbReference>
<dbReference type="Gene3D" id="1.10.10.10">
    <property type="entry name" value="Winged helix-like DNA-binding domain superfamily/Winged helix DNA-binding domain"/>
    <property type="match status" value="1"/>
</dbReference>
<dbReference type="InterPro" id="IPR036388">
    <property type="entry name" value="WH-like_DNA-bd_sf"/>
</dbReference>
<evidence type="ECO:0000259" key="1">
    <source>
        <dbReference type="SMART" id="SM01043"/>
    </source>
</evidence>
<dbReference type="InterPro" id="IPR016032">
    <property type="entry name" value="Sig_transdc_resp-reg_C-effctor"/>
</dbReference>
<comment type="caution">
    <text evidence="2">The sequence shown here is derived from an EMBL/GenBank/DDBJ whole genome shotgun (WGS) entry which is preliminary data.</text>
</comment>
<protein>
    <submittedName>
        <fullName evidence="2">Alpha/beta fold hydrolase</fullName>
    </submittedName>
</protein>
<feature type="domain" description="Bacterial transcriptional activator" evidence="1">
    <location>
        <begin position="97"/>
        <end position="242"/>
    </location>
</feature>
<sequence>MLRIRLLGDMTVLRDGEPQALPPSRKTRALLAYLVATGRPQRRDRICSLLWDVPDDPRGALRWSLSKLRTVVDEPGGPPHILAHGDTVAFASEGVACDLHALRDVAGHGGGASLRAASSDHLRAVAGEDGGEFLEGLDLPAHPDFQAWCVALREDVRRQRMLLLKALVERLAPAAPEEALIYARRLVALDGFDAPARVALIHLLARLGRRDEAEQHCGSGLRLLREAGLPTAALERAAQDLRATTARFQHAEEANGQTAPGMERLAPPHPAPAVRQQIRFCRTTDDVRIAYAVSGQGRPLLKPGTWLTHLEHDWRSPVWHHWMRELSAGRSLVRYDQRGNGLSDWDVEDLSFEACQRDLAAVVEATGVRRFPMLGISQGCASAIAYAAENPERVTRLVLYGGYARGWAMRGNTAEIAIRKALSTLMLHGWGANTPAFRQSFTSLFIPDANPDQVHWFNELQRVTTSPQNAIRLTDMFGSIQVEALLPRIRVPTLVMHCTDDAVVPFEEGRRLATGISGARFVALPGRNHILLEDEPAWPQFLAELIPFLAEDES</sequence>
<keyword evidence="2" id="KW-0378">Hydrolase</keyword>
<dbReference type="InterPro" id="IPR005158">
    <property type="entry name" value="BTAD"/>
</dbReference>
<dbReference type="InterPro" id="IPR029058">
    <property type="entry name" value="AB_hydrolase_fold"/>
</dbReference>
<dbReference type="PANTHER" id="PTHR35807">
    <property type="entry name" value="TRANSCRIPTIONAL REGULATOR REDD-RELATED"/>
    <property type="match status" value="1"/>
</dbReference>
<dbReference type="GO" id="GO:0016787">
    <property type="term" value="F:hydrolase activity"/>
    <property type="evidence" value="ECO:0007669"/>
    <property type="project" value="UniProtKB-KW"/>
</dbReference>
<gene>
    <name evidence="2" type="ORF">IBL25_06905</name>
</gene>
<dbReference type="SMART" id="SM01043">
    <property type="entry name" value="BTAD"/>
    <property type="match status" value="1"/>
</dbReference>
<dbReference type="SUPFAM" id="SSF46894">
    <property type="entry name" value="C-terminal effector domain of the bipartite response regulators"/>
    <property type="match status" value="1"/>
</dbReference>
<evidence type="ECO:0000313" key="2">
    <source>
        <dbReference type="EMBL" id="MBC9176670.1"/>
    </source>
</evidence>
<evidence type="ECO:0000313" key="3">
    <source>
        <dbReference type="Proteomes" id="UP000603940"/>
    </source>
</evidence>
<dbReference type="Gene3D" id="1.25.40.10">
    <property type="entry name" value="Tetratricopeptide repeat domain"/>
    <property type="match status" value="1"/>
</dbReference>
<dbReference type="SUPFAM" id="SSF53474">
    <property type="entry name" value="alpha/beta-Hydrolases"/>
    <property type="match status" value="1"/>
</dbReference>
<keyword evidence="3" id="KW-1185">Reference proteome</keyword>
<dbReference type="Gene3D" id="3.40.50.1820">
    <property type="entry name" value="alpha/beta hydrolase"/>
    <property type="match status" value="1"/>
</dbReference>
<dbReference type="Pfam" id="PF00561">
    <property type="entry name" value="Abhydrolase_1"/>
    <property type="match status" value="1"/>
</dbReference>
<dbReference type="PRINTS" id="PR00111">
    <property type="entry name" value="ABHYDROLASE"/>
</dbReference>
<dbReference type="EMBL" id="JACTUZ010000017">
    <property type="protein sequence ID" value="MBC9176670.1"/>
    <property type="molecule type" value="Genomic_DNA"/>
</dbReference>
<organism evidence="2 3">
    <name type="scientific">Pseudoroseomonas ludipueritiae</name>
    <dbReference type="NCBI Taxonomy" id="198093"/>
    <lineage>
        <taxon>Bacteria</taxon>
        <taxon>Pseudomonadati</taxon>
        <taxon>Pseudomonadota</taxon>
        <taxon>Alphaproteobacteria</taxon>
        <taxon>Acetobacterales</taxon>
        <taxon>Acetobacteraceae</taxon>
        <taxon>Pseudoroseomonas</taxon>
    </lineage>
</organism>
<name>A0ABR7R4W2_9PROT</name>
<accession>A0ABR7R4W2</accession>
<dbReference type="InterPro" id="IPR011990">
    <property type="entry name" value="TPR-like_helical_dom_sf"/>
</dbReference>
<dbReference type="Proteomes" id="UP000603940">
    <property type="component" value="Unassembled WGS sequence"/>
</dbReference>
<dbReference type="InterPro" id="IPR000073">
    <property type="entry name" value="AB_hydrolase_1"/>
</dbReference>